<dbReference type="Pfam" id="PF12849">
    <property type="entry name" value="PBP_like_2"/>
    <property type="match status" value="1"/>
</dbReference>
<evidence type="ECO:0000313" key="6">
    <source>
        <dbReference type="Proteomes" id="UP000485058"/>
    </source>
</evidence>
<evidence type="ECO:0000256" key="1">
    <source>
        <dbReference type="ARBA" id="ARBA00008725"/>
    </source>
</evidence>
<dbReference type="AlphaFoldDB" id="A0A699YL73"/>
<dbReference type="PANTHER" id="PTHR42996:SF1">
    <property type="entry name" value="PHOSPHATE-BINDING PROTEIN PSTS"/>
    <property type="match status" value="1"/>
</dbReference>
<dbReference type="Gene3D" id="3.40.190.10">
    <property type="entry name" value="Periplasmic binding protein-like II"/>
    <property type="match status" value="2"/>
</dbReference>
<reference evidence="5 6" key="1">
    <citation type="submission" date="2020-02" db="EMBL/GenBank/DDBJ databases">
        <title>Draft genome sequence of Haematococcus lacustris strain NIES-144.</title>
        <authorList>
            <person name="Morimoto D."/>
            <person name="Nakagawa S."/>
            <person name="Yoshida T."/>
            <person name="Sawayama S."/>
        </authorList>
    </citation>
    <scope>NUCLEOTIDE SEQUENCE [LARGE SCALE GENOMIC DNA]</scope>
    <source>
        <strain evidence="5 6">NIES-144</strain>
    </source>
</reference>
<sequence length="500" mass="52788">MTTKAAMSSVLLIAALLLVLHPASSQRLVWELHGSGSTVPTNEMVQAVTTLSSTAKPSVYASFRAIGTSSGRTEFLSGSDQQSTPPVAFAVSSLPLPTQNYTAMQASGGMLTIPLMVAKIAFYHSVTTSNGGRQVLNLTACTLAKIFSRGILVWDHADIRATNPNLRVASGTRITVMRRLSTFSPSTSAVVQWLASTCANAWPLGTDLANMAWPAELVPASEDEDMLNALSTSMQSPAYRANAIGFIDSALGSSPLYDLAPVALQVQGVFQQVTNADDALIANTLTPGTAWPLLVLPSLLVRKDSSFLGHEGSLLPALINVLLSDSQQSTTLAERHVPLPPSVRRGLITAASSKLLLNATAPTWSFEVNGAAQPVSGAADFTFSFFRKSGLAQAMLLHDQLAANISDLVAATALINANLTEAQSVRSSLLDAIKMNAYNVDRTTKAMGIAVAGIVISVLLAVVAIILAAVYVAKLKKLDVKYQKYISLGKFMTKGDPEGM</sequence>
<dbReference type="InterPro" id="IPR050962">
    <property type="entry name" value="Phosphate-bind_PstS"/>
</dbReference>
<feature type="signal peptide" evidence="3">
    <location>
        <begin position="1"/>
        <end position="25"/>
    </location>
</feature>
<evidence type="ECO:0000256" key="2">
    <source>
        <dbReference type="SAM" id="Phobius"/>
    </source>
</evidence>
<evidence type="ECO:0000259" key="4">
    <source>
        <dbReference type="Pfam" id="PF12849"/>
    </source>
</evidence>
<keyword evidence="2" id="KW-0472">Membrane</keyword>
<comment type="similarity">
    <text evidence="1">Belongs to the PstS family.</text>
</comment>
<organism evidence="5 6">
    <name type="scientific">Haematococcus lacustris</name>
    <name type="common">Green alga</name>
    <name type="synonym">Haematococcus pluvialis</name>
    <dbReference type="NCBI Taxonomy" id="44745"/>
    <lineage>
        <taxon>Eukaryota</taxon>
        <taxon>Viridiplantae</taxon>
        <taxon>Chlorophyta</taxon>
        <taxon>core chlorophytes</taxon>
        <taxon>Chlorophyceae</taxon>
        <taxon>CS clade</taxon>
        <taxon>Chlamydomonadales</taxon>
        <taxon>Haematococcaceae</taxon>
        <taxon>Haematococcus</taxon>
    </lineage>
</organism>
<keyword evidence="2" id="KW-1133">Transmembrane helix</keyword>
<feature type="chain" id="PRO_5025469659" evidence="3">
    <location>
        <begin position="26"/>
        <end position="500"/>
    </location>
</feature>
<feature type="domain" description="PBP" evidence="4">
    <location>
        <begin position="25"/>
        <end position="243"/>
    </location>
</feature>
<dbReference type="Proteomes" id="UP000485058">
    <property type="component" value="Unassembled WGS sequence"/>
</dbReference>
<keyword evidence="6" id="KW-1185">Reference proteome</keyword>
<accession>A0A699YL73</accession>
<evidence type="ECO:0000313" key="5">
    <source>
        <dbReference type="EMBL" id="GFH11017.1"/>
    </source>
</evidence>
<dbReference type="PANTHER" id="PTHR42996">
    <property type="entry name" value="PHOSPHATE-BINDING PROTEIN PSTS"/>
    <property type="match status" value="1"/>
</dbReference>
<proteinExistence type="inferred from homology"/>
<feature type="transmembrane region" description="Helical" evidence="2">
    <location>
        <begin position="446"/>
        <end position="473"/>
    </location>
</feature>
<evidence type="ECO:0000256" key="3">
    <source>
        <dbReference type="SAM" id="SignalP"/>
    </source>
</evidence>
<dbReference type="InterPro" id="IPR024370">
    <property type="entry name" value="PBP_domain"/>
</dbReference>
<protein>
    <submittedName>
        <fullName evidence="5">PBP_domain domain-containing protein</fullName>
    </submittedName>
</protein>
<dbReference type="SUPFAM" id="SSF53850">
    <property type="entry name" value="Periplasmic binding protein-like II"/>
    <property type="match status" value="1"/>
</dbReference>
<keyword evidence="2" id="KW-0812">Transmembrane</keyword>
<gene>
    <name evidence="5" type="ORF">HaLaN_06440</name>
</gene>
<comment type="caution">
    <text evidence="5">The sequence shown here is derived from an EMBL/GenBank/DDBJ whole genome shotgun (WGS) entry which is preliminary data.</text>
</comment>
<keyword evidence="3" id="KW-0732">Signal</keyword>
<dbReference type="EMBL" id="BLLF01000366">
    <property type="protein sequence ID" value="GFH11017.1"/>
    <property type="molecule type" value="Genomic_DNA"/>
</dbReference>
<name>A0A699YL73_HAELA</name>